<name>A0A2X3ULA7_STRTR</name>
<protein>
    <submittedName>
        <fullName evidence="1">Peptide ABC transporter ATP-binding protein</fullName>
    </submittedName>
</protein>
<evidence type="ECO:0000313" key="2">
    <source>
        <dbReference type="Proteomes" id="UP000249634"/>
    </source>
</evidence>
<dbReference type="RefSeq" id="WP_223899630.1">
    <property type="nucleotide sequence ID" value="NZ_BPPS01000005.1"/>
</dbReference>
<evidence type="ECO:0000313" key="1">
    <source>
        <dbReference type="EMBL" id="SQF25795.1"/>
    </source>
</evidence>
<dbReference type="Proteomes" id="UP000249634">
    <property type="component" value="Chromosome 1"/>
</dbReference>
<gene>
    <name evidence="1" type="ORF">NCTC12958_02026</name>
</gene>
<keyword evidence="1" id="KW-0067">ATP-binding</keyword>
<reference evidence="1 2" key="1">
    <citation type="submission" date="2018-06" db="EMBL/GenBank/DDBJ databases">
        <authorList>
            <consortium name="Pathogen Informatics"/>
            <person name="Doyle S."/>
        </authorList>
    </citation>
    <scope>NUCLEOTIDE SEQUENCE [LARGE SCALE GENOMIC DNA]</scope>
    <source>
        <strain evidence="1 2">NCTC12958</strain>
    </source>
</reference>
<dbReference type="AlphaFoldDB" id="A0A2X3ULA7"/>
<proteinExistence type="predicted"/>
<accession>A0A2X3ULA7</accession>
<sequence>MKSLMTLLKLNDLAFERQKNDILVKGIEKIKQVLGQGEILFTYEKAGLSEVLFYGD</sequence>
<dbReference type="EMBL" id="LS483339">
    <property type="protein sequence ID" value="SQF25795.1"/>
    <property type="molecule type" value="Genomic_DNA"/>
</dbReference>
<dbReference type="GO" id="GO:0005524">
    <property type="term" value="F:ATP binding"/>
    <property type="evidence" value="ECO:0007669"/>
    <property type="project" value="UniProtKB-KW"/>
</dbReference>
<organism evidence="1 2">
    <name type="scientific">Streptococcus thermophilus</name>
    <dbReference type="NCBI Taxonomy" id="1308"/>
    <lineage>
        <taxon>Bacteria</taxon>
        <taxon>Bacillati</taxon>
        <taxon>Bacillota</taxon>
        <taxon>Bacilli</taxon>
        <taxon>Lactobacillales</taxon>
        <taxon>Streptococcaceae</taxon>
        <taxon>Streptococcus</taxon>
    </lineage>
</organism>
<keyword evidence="1" id="KW-0547">Nucleotide-binding</keyword>